<dbReference type="OrthoDB" id="6360372at2759"/>
<keyword evidence="2" id="KW-1133">Transmembrane helix</keyword>
<feature type="transmembrane region" description="Helical" evidence="2">
    <location>
        <begin position="163"/>
        <end position="180"/>
    </location>
</feature>
<comment type="caution">
    <text evidence="3">The sequence shown here is derived from an EMBL/GenBank/DDBJ whole genome shotgun (WGS) entry which is preliminary data.</text>
</comment>
<keyword evidence="2" id="KW-0812">Transmembrane</keyword>
<feature type="transmembrane region" description="Helical" evidence="2">
    <location>
        <begin position="121"/>
        <end position="143"/>
    </location>
</feature>
<keyword evidence="4" id="KW-1185">Reference proteome</keyword>
<sequence>MTPSLLGGPLGVHWWEGPARRSPAVMCMTLECIRVVFHHAPATLKGQRMHSMGLHSALAIKRQRKRREEQKKARERRFSSQSTESGLGESRSSLASPRNSTGSLDRRRRFRRPKAVESDKVVSSVGMLHIGVVFLVLGLFLLGSGLIPEDDETWSNYRWFNELFVSGIACIVVGIFFIILNKIITKKEEDDLTEYVQRQLTRSKSGHRLVRDVETGGMTSDKPSRSASKPDRLLESDLDMVTPVHGHFSPTLKSPPALSVSTPRSDLERILEEEISEKGDIPPAIDRYHQTHRDPVMSCSPSPEGRELITARYYDNLEFCDRK</sequence>
<feature type="compositionally biased region" description="Polar residues" evidence="1">
    <location>
        <begin position="79"/>
        <end position="103"/>
    </location>
</feature>
<feature type="region of interest" description="Disordered" evidence="1">
    <location>
        <begin position="206"/>
        <end position="230"/>
    </location>
</feature>
<name>A0A8S9WSS1_APOLU</name>
<gene>
    <name evidence="3" type="ORF">GE061_007274</name>
</gene>
<accession>A0A8S9WSS1</accession>
<feature type="compositionally biased region" description="Basic and acidic residues" evidence="1">
    <location>
        <begin position="66"/>
        <end position="78"/>
    </location>
</feature>
<dbReference type="AlphaFoldDB" id="A0A8S9WSS1"/>
<dbReference type="Proteomes" id="UP000466442">
    <property type="component" value="Unassembled WGS sequence"/>
</dbReference>
<protein>
    <submittedName>
        <fullName evidence="3">Uncharacterized protein</fullName>
    </submittedName>
</protein>
<reference evidence="3" key="1">
    <citation type="journal article" date="2021" name="Mol. Ecol. Resour.">
        <title>Apolygus lucorum genome provides insights into omnivorousness and mesophyll feeding.</title>
        <authorList>
            <person name="Liu Y."/>
            <person name="Liu H."/>
            <person name="Wang H."/>
            <person name="Huang T."/>
            <person name="Liu B."/>
            <person name="Yang B."/>
            <person name="Yin L."/>
            <person name="Li B."/>
            <person name="Zhang Y."/>
            <person name="Zhang S."/>
            <person name="Jiang F."/>
            <person name="Zhang X."/>
            <person name="Ren Y."/>
            <person name="Wang B."/>
            <person name="Wang S."/>
            <person name="Lu Y."/>
            <person name="Wu K."/>
            <person name="Fan W."/>
            <person name="Wang G."/>
        </authorList>
    </citation>
    <scope>NUCLEOTIDE SEQUENCE</scope>
    <source>
        <strain evidence="3">12Hb</strain>
    </source>
</reference>
<evidence type="ECO:0000256" key="2">
    <source>
        <dbReference type="SAM" id="Phobius"/>
    </source>
</evidence>
<evidence type="ECO:0000313" key="3">
    <source>
        <dbReference type="EMBL" id="KAF6199249.1"/>
    </source>
</evidence>
<evidence type="ECO:0000256" key="1">
    <source>
        <dbReference type="SAM" id="MobiDB-lite"/>
    </source>
</evidence>
<keyword evidence="2" id="KW-0472">Membrane</keyword>
<evidence type="ECO:0000313" key="4">
    <source>
        <dbReference type="Proteomes" id="UP000466442"/>
    </source>
</evidence>
<organism evidence="3 4">
    <name type="scientific">Apolygus lucorum</name>
    <name type="common">Small green plant bug</name>
    <name type="synonym">Lygocoris lucorum</name>
    <dbReference type="NCBI Taxonomy" id="248454"/>
    <lineage>
        <taxon>Eukaryota</taxon>
        <taxon>Metazoa</taxon>
        <taxon>Ecdysozoa</taxon>
        <taxon>Arthropoda</taxon>
        <taxon>Hexapoda</taxon>
        <taxon>Insecta</taxon>
        <taxon>Pterygota</taxon>
        <taxon>Neoptera</taxon>
        <taxon>Paraneoptera</taxon>
        <taxon>Hemiptera</taxon>
        <taxon>Heteroptera</taxon>
        <taxon>Panheteroptera</taxon>
        <taxon>Cimicomorpha</taxon>
        <taxon>Miridae</taxon>
        <taxon>Mirini</taxon>
        <taxon>Apolygus</taxon>
    </lineage>
</organism>
<dbReference type="EMBL" id="WIXP02000015">
    <property type="protein sequence ID" value="KAF6199249.1"/>
    <property type="molecule type" value="Genomic_DNA"/>
</dbReference>
<feature type="region of interest" description="Disordered" evidence="1">
    <location>
        <begin position="59"/>
        <end position="111"/>
    </location>
</feature>
<proteinExistence type="predicted"/>